<dbReference type="Pfam" id="PF13333">
    <property type="entry name" value="rve_2"/>
    <property type="match status" value="1"/>
</dbReference>
<evidence type="ECO:0000313" key="2">
    <source>
        <dbReference type="EMBL" id="MFD0963597.1"/>
    </source>
</evidence>
<dbReference type="SUPFAM" id="SSF53098">
    <property type="entry name" value="Ribonuclease H-like"/>
    <property type="match status" value="1"/>
</dbReference>
<dbReference type="PROSITE" id="PS50994">
    <property type="entry name" value="INTEGRASE"/>
    <property type="match status" value="1"/>
</dbReference>
<dbReference type="RefSeq" id="WP_377714463.1">
    <property type="nucleotide sequence ID" value="NZ_JBHTJM010000006.1"/>
</dbReference>
<reference evidence="3" key="1">
    <citation type="journal article" date="2019" name="Int. J. Syst. Evol. Microbiol.">
        <title>The Global Catalogue of Microorganisms (GCM) 10K type strain sequencing project: providing services to taxonomists for standard genome sequencing and annotation.</title>
        <authorList>
            <consortium name="The Broad Institute Genomics Platform"/>
            <consortium name="The Broad Institute Genome Sequencing Center for Infectious Disease"/>
            <person name="Wu L."/>
            <person name="Ma J."/>
        </authorList>
    </citation>
    <scope>NUCLEOTIDE SEQUENCE [LARGE SCALE GENOMIC DNA]</scope>
    <source>
        <strain evidence="3">CCUG 62114</strain>
    </source>
</reference>
<dbReference type="Gene3D" id="3.30.420.10">
    <property type="entry name" value="Ribonuclease H-like superfamily/Ribonuclease H"/>
    <property type="match status" value="1"/>
</dbReference>
<proteinExistence type="predicted"/>
<keyword evidence="3" id="KW-1185">Reference proteome</keyword>
<dbReference type="EMBL" id="JBHTJM010000006">
    <property type="protein sequence ID" value="MFD0963597.1"/>
    <property type="molecule type" value="Genomic_DNA"/>
</dbReference>
<gene>
    <name evidence="2" type="ORF">ACFQ1O_06245</name>
</gene>
<feature type="domain" description="Integrase catalytic" evidence="1">
    <location>
        <begin position="7"/>
        <end position="184"/>
    </location>
</feature>
<dbReference type="Proteomes" id="UP001596997">
    <property type="component" value="Unassembled WGS sequence"/>
</dbReference>
<evidence type="ECO:0000259" key="1">
    <source>
        <dbReference type="PROSITE" id="PS50994"/>
    </source>
</evidence>
<name>A0ABW3I1Z0_9FLAO</name>
<accession>A0ABW3I1Z0</accession>
<comment type="caution">
    <text evidence="2">The sequence shown here is derived from an EMBL/GenBank/DDBJ whole genome shotgun (WGS) entry which is preliminary data.</text>
</comment>
<dbReference type="InterPro" id="IPR012337">
    <property type="entry name" value="RNaseH-like_sf"/>
</dbReference>
<dbReference type="InterPro" id="IPR001584">
    <property type="entry name" value="Integrase_cat-core"/>
</dbReference>
<sequence>MTVNNRFTEFAGELGCVDIYHHPIEINNEGKTYYLFGIIDSCTQIVWVELIEDLEALCLMFKTLKCFTVFSDYYNIKFRELLSNGSIEEVLKGSTDRINPFDMLLIEKGVIHKKGQGSSYAEVLNANIKEFWASLHIDLIKGTIYEDKDELKNKIISYLYYYNEKRVHKNLRGMTPTEFNKTCPRHI</sequence>
<evidence type="ECO:0000313" key="3">
    <source>
        <dbReference type="Proteomes" id="UP001596997"/>
    </source>
</evidence>
<organism evidence="2 3">
    <name type="scientific">Pseudofulvibacter geojedonensis</name>
    <dbReference type="NCBI Taxonomy" id="1123758"/>
    <lineage>
        <taxon>Bacteria</taxon>
        <taxon>Pseudomonadati</taxon>
        <taxon>Bacteroidota</taxon>
        <taxon>Flavobacteriia</taxon>
        <taxon>Flavobacteriales</taxon>
        <taxon>Flavobacteriaceae</taxon>
        <taxon>Pseudofulvibacter</taxon>
    </lineage>
</organism>
<dbReference type="InterPro" id="IPR036397">
    <property type="entry name" value="RNaseH_sf"/>
</dbReference>
<protein>
    <submittedName>
        <fullName evidence="2">IS3 family transposase</fullName>
    </submittedName>
</protein>